<evidence type="ECO:0000256" key="1">
    <source>
        <dbReference type="SAM" id="MobiDB-lite"/>
    </source>
</evidence>
<dbReference type="Proteomes" id="UP000053841">
    <property type="component" value="Unassembled WGS sequence"/>
</dbReference>
<keyword evidence="3" id="KW-1185">Reference proteome</keyword>
<gene>
    <name evidence="2" type="ORF">COCCADRAFT_26177</name>
</gene>
<protein>
    <submittedName>
        <fullName evidence="2">Uncharacterized protein</fullName>
    </submittedName>
</protein>
<dbReference type="RefSeq" id="XP_007712148.1">
    <property type="nucleotide sequence ID" value="XM_007713958.1"/>
</dbReference>
<name>W6Y6P0_COCC2</name>
<accession>W6Y6P0</accession>
<dbReference type="GeneID" id="19145954"/>
<reference evidence="2 3" key="1">
    <citation type="journal article" date="2013" name="PLoS Genet.">
        <title>Comparative genome structure, secondary metabolite, and effector coding capacity across Cochliobolus pathogens.</title>
        <authorList>
            <person name="Condon B.J."/>
            <person name="Leng Y."/>
            <person name="Wu D."/>
            <person name="Bushley K.E."/>
            <person name="Ohm R.A."/>
            <person name="Otillar R."/>
            <person name="Martin J."/>
            <person name="Schackwitz W."/>
            <person name="Grimwood J."/>
            <person name="MohdZainudin N."/>
            <person name="Xue C."/>
            <person name="Wang R."/>
            <person name="Manning V.A."/>
            <person name="Dhillon B."/>
            <person name="Tu Z.J."/>
            <person name="Steffenson B.J."/>
            <person name="Salamov A."/>
            <person name="Sun H."/>
            <person name="Lowry S."/>
            <person name="LaButti K."/>
            <person name="Han J."/>
            <person name="Copeland A."/>
            <person name="Lindquist E."/>
            <person name="Barry K."/>
            <person name="Schmutz J."/>
            <person name="Baker S.E."/>
            <person name="Ciuffetti L.M."/>
            <person name="Grigoriev I.V."/>
            <person name="Zhong S."/>
            <person name="Turgeon B.G."/>
        </authorList>
    </citation>
    <scope>NUCLEOTIDE SEQUENCE [LARGE SCALE GENOMIC DNA]</scope>
    <source>
        <strain evidence="2 3">26-R-13</strain>
    </source>
</reference>
<dbReference type="HOGENOM" id="CLU_1461068_0_0_1"/>
<sequence>MFAIQSPIGTTSAREEAIRGRATPACFPFAPDDDAGQQATIPYASMAALGAQRRSTHLDSYTPRASGALLLRMPQRLHLVQMQLVGCLGASGALQPNQRAAKRGPDPKETRPGLSPLATLQKTRTPRQPNIFITHLVSHHVYIAHRPAAHDNTPLLHHASGSCPSAPRRFPALIPRGPPSTVATD</sequence>
<evidence type="ECO:0000313" key="3">
    <source>
        <dbReference type="Proteomes" id="UP000053841"/>
    </source>
</evidence>
<dbReference type="KEGG" id="bze:COCCADRAFT_26177"/>
<dbReference type="AlphaFoldDB" id="W6Y6P0"/>
<dbReference type="EMBL" id="KI964608">
    <property type="protein sequence ID" value="EUC33553.1"/>
    <property type="molecule type" value="Genomic_DNA"/>
</dbReference>
<proteinExistence type="predicted"/>
<feature type="region of interest" description="Disordered" evidence="1">
    <location>
        <begin position="96"/>
        <end position="126"/>
    </location>
</feature>
<evidence type="ECO:0000313" key="2">
    <source>
        <dbReference type="EMBL" id="EUC33553.1"/>
    </source>
</evidence>
<organism evidence="2 3">
    <name type="scientific">Cochliobolus carbonum (strain 26-R-13)</name>
    <name type="common">Maize leaf spot fungus</name>
    <name type="synonym">Bipolaris zeicola</name>
    <dbReference type="NCBI Taxonomy" id="930089"/>
    <lineage>
        <taxon>Eukaryota</taxon>
        <taxon>Fungi</taxon>
        <taxon>Dikarya</taxon>
        <taxon>Ascomycota</taxon>
        <taxon>Pezizomycotina</taxon>
        <taxon>Dothideomycetes</taxon>
        <taxon>Pleosporomycetidae</taxon>
        <taxon>Pleosporales</taxon>
        <taxon>Pleosporineae</taxon>
        <taxon>Pleosporaceae</taxon>
        <taxon>Bipolaris</taxon>
    </lineage>
</organism>